<dbReference type="Proteomes" id="UP001431449">
    <property type="component" value="Unassembled WGS sequence"/>
</dbReference>
<keyword evidence="1" id="KW-1133">Transmembrane helix</keyword>
<evidence type="ECO:0000313" key="3">
    <source>
        <dbReference type="Proteomes" id="UP001431449"/>
    </source>
</evidence>
<comment type="caution">
    <text evidence="2">The sequence shown here is derived from an EMBL/GenBank/DDBJ whole genome shotgun (WGS) entry which is preliminary data.</text>
</comment>
<name>A0ABT0GL34_9GAMM</name>
<gene>
    <name evidence="2" type="ORF">M0G41_14845</name>
</gene>
<keyword evidence="1" id="KW-0472">Membrane</keyword>
<proteinExistence type="predicted"/>
<dbReference type="EMBL" id="JALNMH010000012">
    <property type="protein sequence ID" value="MCK7594944.1"/>
    <property type="molecule type" value="Genomic_DNA"/>
</dbReference>
<accession>A0ABT0GL34</accession>
<dbReference type="RefSeq" id="WP_248210640.1">
    <property type="nucleotide sequence ID" value="NZ_JALNMH010000012.1"/>
</dbReference>
<evidence type="ECO:0000256" key="1">
    <source>
        <dbReference type="SAM" id="Phobius"/>
    </source>
</evidence>
<evidence type="ECO:0008006" key="4">
    <source>
        <dbReference type="Google" id="ProtNLM"/>
    </source>
</evidence>
<evidence type="ECO:0000313" key="2">
    <source>
        <dbReference type="EMBL" id="MCK7594944.1"/>
    </source>
</evidence>
<organism evidence="2 3">
    <name type="scientific">Pseudomarimonas salicorniae</name>
    <dbReference type="NCBI Taxonomy" id="2933270"/>
    <lineage>
        <taxon>Bacteria</taxon>
        <taxon>Pseudomonadati</taxon>
        <taxon>Pseudomonadota</taxon>
        <taxon>Gammaproteobacteria</taxon>
        <taxon>Lysobacterales</taxon>
        <taxon>Lysobacteraceae</taxon>
        <taxon>Pseudomarimonas</taxon>
    </lineage>
</organism>
<reference evidence="2" key="1">
    <citation type="submission" date="2022-04" db="EMBL/GenBank/DDBJ databases">
        <title>Lysobacter sp. CAU 1642 isolated from sea sand.</title>
        <authorList>
            <person name="Kim W."/>
        </authorList>
    </citation>
    <scope>NUCLEOTIDE SEQUENCE</scope>
    <source>
        <strain evidence="2">CAU 1642</strain>
    </source>
</reference>
<feature type="transmembrane region" description="Helical" evidence="1">
    <location>
        <begin position="25"/>
        <end position="46"/>
    </location>
</feature>
<keyword evidence="3" id="KW-1185">Reference proteome</keyword>
<sequence>MIDPAAALAVEARAPRADRDRAVSAIRFAGAALAVGLHAMLIWGWIQVSRWQPETPPRTIEVIFLTDSAAPDQAVPPMPVPPARPIRKVASPRPDPSSTSRLQAVEVARDAPARPEEAPSLRLFRPDGGLVLPESRTEVPAFDDRARITFDRRVALPGSTDAAYAEVVALRLRRAFTPEDVVLAVLRFLGGGAQPDDCRKIEARLVASDPDVSREIDMNKFSRFCK</sequence>
<keyword evidence="1" id="KW-0812">Transmembrane</keyword>
<protein>
    <recommendedName>
        <fullName evidence="4">Protein TonB</fullName>
    </recommendedName>
</protein>